<keyword evidence="2" id="KW-1185">Reference proteome</keyword>
<sequence length="1575" mass="167465">MTTPADEAPRQAPSRGESEAARHTDPLMCAPSDLARLIGHPDPHTSHLGLVLLRERVTSARWDAASEGAELAGLLPASVAASPEAALVQAQLYGRLGHHVPARRWPARRTAGLPMPVRIAWLRAELLHHPEAVRTQPRDELLYQALRETRALDAQRPERLVTELADTDNPVVQGEALRLLREGLHAGLLRPSLVRARLSALLGAAGAGVVAGALSELAEPWAALEPFPLPRLAPFLTPASSAARPEVAAAALAAAARHGHADLLRQVAEDAALSPALRQRSVELLGDLAERDDIAALTALAGTDPLLLGRPVLTCLSGLHRRGHFAQDKDVPAVVALALADHSLPADEVATVLFTCRREVLRELTETEPDDRSRRRLELLVALAAQGAGDLPVGEAVTRLLPLAARPEPFLDAIRALRHTDAEETVLGLLPSAPAAALHTLEAIGGRRTVAVLAHGLGLEKAELAYADPAAGPRGDGGVGVVVPHLRAVRHHALEVLWLLNEDPELRRRILGRLDPADLPDRVAADLGGPDDRELALLSSHLDPAQPVTALCRLAANGDAAALPVLADLLLRIVAEVAAARDPDSRDPDGREPGSHEPAAGPRSARPRSAGTRHDGRPGGEPAVPQEALDALHALGGRLHTRGRIRPVCLFDAAGPREAGDALVATLALELLERPGLSDGERTVLLDVLLRTPHAHTRPQVHRLLRHRDRHIRKHVVALLARDTSGTDARALSATLIPLTAADDIQTVRQALLALGQAGARWAAGAIAACLDRPTMNIKKTAAEVLVRAGGPEAVPKLLFWLGRHDNPGLRASLTEALRAVLGDAYAATLIAAAEREDDGRTRDLLLAGLDGVLPARSLLALDAQQSPAVPVLLSLAVTGRIRLASGTLAEIAGAAARHGVVAPGRRPGPEETTDTEVASLLTDGWDPAIALRIAERQEPPPLSRLRELRPLLGDWLRLAASAPGPAVRGRVLRLTLSLCPAPWTPAELAAFARSADIVLDQLTHASDADRAGLLAVLDAVAPELPAAQRPVVVTAVRALPPAPGAGRATLALLRRCGAVLVRCDLDSALTAARLGADPWEAETAVLREAFAVPPTAEQAADPAWRAALDAAVRTPDALEEFRRSPHAPGSGELLAALIDAHAGALPEVRAALVDRMTELQPLGAPPWTIAESAAAPAPDARTVHGDDLDQPRSAALRRRLLALLDAPEADRRDAAARALVDWPEPGVRLDVLRAYLRGRVTVPPGHGDLRAIDEAELSAEGTLPDRAVAVAGAVWLDPDDLTNLLPLLLRWWEHGPAAIRPQAARALRRVPADVLAGHLDERLAAGAWGFLDLFAGRPLLRTPELTRLDARLRAEGRADLADELRLVDGPLRGPDAARHDAAALAALRERPATVRPRRPAARTELPALARTGSPDEIRRALLRLIEEHTGPAAAEHTGPAAEKDRGLREVIGALLEHPRTKVRLQAYRTSRAVFDRETHLGHVSVLLHDPQPDVRRMAVRAVCHARWTPAIPAVTGLLEHPHPVVRTAAADGLTLWGTPAVPALRHALDHARPDKRSVYRDVLDRIAGRGVTPG</sequence>
<name>A0ACC6PSL4_9ACTN</name>
<evidence type="ECO:0000313" key="1">
    <source>
        <dbReference type="EMBL" id="MEJ8634344.1"/>
    </source>
</evidence>
<proteinExistence type="predicted"/>
<protein>
    <submittedName>
        <fullName evidence="1">HEAT repeat domain-containing protein</fullName>
    </submittedName>
</protein>
<accession>A0ACC6PSL4</accession>
<organism evidence="1 2">
    <name type="scientific">Streptomyces achmelvichensis</name>
    <dbReference type="NCBI Taxonomy" id="3134111"/>
    <lineage>
        <taxon>Bacteria</taxon>
        <taxon>Bacillati</taxon>
        <taxon>Actinomycetota</taxon>
        <taxon>Actinomycetes</taxon>
        <taxon>Kitasatosporales</taxon>
        <taxon>Streptomycetaceae</taxon>
        <taxon>Streptomyces</taxon>
    </lineage>
</organism>
<dbReference type="EMBL" id="JBBKAJ010000022">
    <property type="protein sequence ID" value="MEJ8634344.1"/>
    <property type="molecule type" value="Genomic_DNA"/>
</dbReference>
<evidence type="ECO:0000313" key="2">
    <source>
        <dbReference type="Proteomes" id="UP001377168"/>
    </source>
</evidence>
<gene>
    <name evidence="1" type="ORF">WKI67_13195</name>
</gene>
<comment type="caution">
    <text evidence="1">The sequence shown here is derived from an EMBL/GenBank/DDBJ whole genome shotgun (WGS) entry which is preliminary data.</text>
</comment>
<reference evidence="1" key="1">
    <citation type="submission" date="2024-03" db="EMBL/GenBank/DDBJ databases">
        <title>Novel Streptomyces species of biotechnological and ecological value are a feature of Machair soil.</title>
        <authorList>
            <person name="Prole J.R."/>
            <person name="Goodfellow M."/>
            <person name="Allenby N."/>
            <person name="Ward A.C."/>
        </authorList>
    </citation>
    <scope>NUCLEOTIDE SEQUENCE</scope>
    <source>
        <strain evidence="1">MS2.AVA.5</strain>
    </source>
</reference>
<dbReference type="Proteomes" id="UP001377168">
    <property type="component" value="Unassembled WGS sequence"/>
</dbReference>